<evidence type="ECO:0000313" key="2">
    <source>
        <dbReference type="Proteomes" id="UP000825729"/>
    </source>
</evidence>
<keyword evidence="2" id="KW-1185">Reference proteome</keyword>
<dbReference type="Proteomes" id="UP000825729">
    <property type="component" value="Unassembled WGS sequence"/>
</dbReference>
<organism evidence="1 2">
    <name type="scientific">Aristolochia fimbriata</name>
    <name type="common">White veined hardy Dutchman's pipe vine</name>
    <dbReference type="NCBI Taxonomy" id="158543"/>
    <lineage>
        <taxon>Eukaryota</taxon>
        <taxon>Viridiplantae</taxon>
        <taxon>Streptophyta</taxon>
        <taxon>Embryophyta</taxon>
        <taxon>Tracheophyta</taxon>
        <taxon>Spermatophyta</taxon>
        <taxon>Magnoliopsida</taxon>
        <taxon>Magnoliidae</taxon>
        <taxon>Piperales</taxon>
        <taxon>Aristolochiaceae</taxon>
        <taxon>Aristolochia</taxon>
    </lineage>
</organism>
<reference evidence="1 2" key="1">
    <citation type="submission" date="2021-07" db="EMBL/GenBank/DDBJ databases">
        <title>The Aristolochia fimbriata genome: insights into angiosperm evolution, floral development and chemical biosynthesis.</title>
        <authorList>
            <person name="Jiao Y."/>
        </authorList>
    </citation>
    <scope>NUCLEOTIDE SEQUENCE [LARGE SCALE GENOMIC DNA]</scope>
    <source>
        <strain evidence="1">IBCAS-2021</strain>
        <tissue evidence="1">Leaf</tissue>
    </source>
</reference>
<comment type="caution">
    <text evidence="1">The sequence shown here is derived from an EMBL/GenBank/DDBJ whole genome shotgun (WGS) entry which is preliminary data.</text>
</comment>
<dbReference type="AlphaFoldDB" id="A0AAV7F3P5"/>
<name>A0AAV7F3P5_ARIFI</name>
<accession>A0AAV7F3P5</accession>
<sequence>MLNGSIKNRLGPGRPSSSREPLLRVFSTLDRSSLLHLIASSSSLFLYSLRGVCRPHAGHTRHLAVCDRSQHNSSHLLVFPLMCNHKSIASVNIAKILHHPIITNSSGLTQSGSGGLTDVVVLGFSGQSGSNRTVGSVKASGHWTVFEMTVPKISPNGSMASMMFIWVLMFAIRRRRDQEKLV</sequence>
<evidence type="ECO:0000313" key="1">
    <source>
        <dbReference type="EMBL" id="KAG9455693.1"/>
    </source>
</evidence>
<dbReference type="EMBL" id="JAINDJ010000002">
    <property type="protein sequence ID" value="KAG9455693.1"/>
    <property type="molecule type" value="Genomic_DNA"/>
</dbReference>
<protein>
    <submittedName>
        <fullName evidence="1">Uncharacterized protein</fullName>
    </submittedName>
</protein>
<proteinExistence type="predicted"/>
<gene>
    <name evidence="1" type="ORF">H6P81_000201</name>
</gene>